<comment type="caution">
    <text evidence="1">The sequence shown here is derived from an EMBL/GenBank/DDBJ whole genome shotgun (WGS) entry which is preliminary data.</text>
</comment>
<dbReference type="InterPro" id="IPR045775">
    <property type="entry name" value="DUF6207"/>
</dbReference>
<protein>
    <submittedName>
        <fullName evidence="1">Uncharacterized protein</fullName>
    </submittedName>
</protein>
<dbReference type="OrthoDB" id="4251048at2"/>
<proteinExistence type="predicted"/>
<sequence>MRSMEINEVHVSEPGLVVVDVAAADDATAFTFHAVLASLWATTSVERTFRPAGQPGVRLRCYLDIRQGPASDRRPPVPDLP</sequence>
<dbReference type="AlphaFoldDB" id="A0A369VD70"/>
<organism evidence="1 2">
    <name type="scientific">Streptomyces parvulus</name>
    <dbReference type="NCBI Taxonomy" id="146923"/>
    <lineage>
        <taxon>Bacteria</taxon>
        <taxon>Bacillati</taxon>
        <taxon>Actinomycetota</taxon>
        <taxon>Actinomycetes</taxon>
        <taxon>Kitasatosporales</taxon>
        <taxon>Streptomycetaceae</taxon>
        <taxon>Streptomyces</taxon>
    </lineage>
</organism>
<dbReference type="EMBL" id="QQBH01000001">
    <property type="protein sequence ID" value="RDD90992.1"/>
    <property type="molecule type" value="Genomic_DNA"/>
</dbReference>
<gene>
    <name evidence="1" type="ORF">DVZ84_01860</name>
</gene>
<evidence type="ECO:0000313" key="1">
    <source>
        <dbReference type="EMBL" id="RDD90992.1"/>
    </source>
</evidence>
<dbReference type="Proteomes" id="UP000253742">
    <property type="component" value="Unassembled WGS sequence"/>
</dbReference>
<dbReference type="Pfam" id="PF19711">
    <property type="entry name" value="DUF6207"/>
    <property type="match status" value="1"/>
</dbReference>
<reference evidence="1 2" key="1">
    <citation type="submission" date="2018-07" db="EMBL/GenBank/DDBJ databases">
        <title>Genome guided investigation of antibiotics producing actinomycetales strain isolated from a Macau mangrove ecosystem.</title>
        <authorList>
            <person name="Hu D."/>
        </authorList>
    </citation>
    <scope>NUCLEOTIDE SEQUENCE [LARGE SCALE GENOMIC DNA]</scope>
    <source>
        <strain evidence="1 2">2297</strain>
    </source>
</reference>
<evidence type="ECO:0000313" key="2">
    <source>
        <dbReference type="Proteomes" id="UP000253742"/>
    </source>
</evidence>
<accession>A0A369VD70</accession>
<name>A0A369VD70_9ACTN</name>